<keyword evidence="3" id="KW-0201">Cytochrome c-type biogenesis</keyword>
<comment type="caution">
    <text evidence="8">The sequence shown here is derived from an EMBL/GenBank/DDBJ whole genome shotgun (WGS) entry which is preliminary data.</text>
</comment>
<dbReference type="Pfam" id="PF01578">
    <property type="entry name" value="Cytochrom_C_asm"/>
    <property type="match status" value="1"/>
</dbReference>
<evidence type="ECO:0000259" key="7">
    <source>
        <dbReference type="Pfam" id="PF01578"/>
    </source>
</evidence>
<reference evidence="8" key="2">
    <citation type="journal article" date="2021" name="Microbiome">
        <title>Successional dynamics and alternative stable states in a saline activated sludge microbial community over 9 years.</title>
        <authorList>
            <person name="Wang Y."/>
            <person name="Ye J."/>
            <person name="Ju F."/>
            <person name="Liu L."/>
            <person name="Boyd J.A."/>
            <person name="Deng Y."/>
            <person name="Parks D.H."/>
            <person name="Jiang X."/>
            <person name="Yin X."/>
            <person name="Woodcroft B.J."/>
            <person name="Tyson G.W."/>
            <person name="Hugenholtz P."/>
            <person name="Polz M.F."/>
            <person name="Zhang T."/>
        </authorList>
    </citation>
    <scope>NUCLEOTIDE SEQUENCE</scope>
    <source>
        <strain evidence="8">HKST-UBA01</strain>
    </source>
</reference>
<organism evidence="8 9">
    <name type="scientific">Eiseniibacteriota bacterium</name>
    <dbReference type="NCBI Taxonomy" id="2212470"/>
    <lineage>
        <taxon>Bacteria</taxon>
        <taxon>Candidatus Eiseniibacteriota</taxon>
    </lineage>
</organism>
<dbReference type="Proteomes" id="UP000697710">
    <property type="component" value="Unassembled WGS sequence"/>
</dbReference>
<evidence type="ECO:0000256" key="2">
    <source>
        <dbReference type="ARBA" id="ARBA00022692"/>
    </source>
</evidence>
<feature type="transmembrane region" description="Helical" evidence="6">
    <location>
        <begin position="20"/>
        <end position="40"/>
    </location>
</feature>
<protein>
    <submittedName>
        <fullName evidence="8">Cytochrome c biogenesis protein CcsA</fullName>
    </submittedName>
</protein>
<dbReference type="PANTHER" id="PTHR30071">
    <property type="entry name" value="HEME EXPORTER PROTEIN C"/>
    <property type="match status" value="1"/>
</dbReference>
<keyword evidence="2 6" id="KW-0812">Transmembrane</keyword>
<comment type="subcellular location">
    <subcellularLocation>
        <location evidence="1">Membrane</location>
        <topology evidence="1">Multi-pass membrane protein</topology>
    </subcellularLocation>
</comment>
<evidence type="ECO:0000313" key="8">
    <source>
        <dbReference type="EMBL" id="MCA9730429.1"/>
    </source>
</evidence>
<dbReference type="InterPro" id="IPR002541">
    <property type="entry name" value="Cyt_c_assembly"/>
</dbReference>
<gene>
    <name evidence="8" type="primary">ccsA</name>
    <name evidence="8" type="ORF">KC729_22305</name>
</gene>
<proteinExistence type="predicted"/>
<feature type="transmembrane region" description="Helical" evidence="6">
    <location>
        <begin position="124"/>
        <end position="145"/>
    </location>
</feature>
<keyword evidence="5 6" id="KW-0472">Membrane</keyword>
<dbReference type="GO" id="GO:0017004">
    <property type="term" value="P:cytochrome complex assembly"/>
    <property type="evidence" value="ECO:0007669"/>
    <property type="project" value="UniProtKB-KW"/>
</dbReference>
<accession>A0A956M3B2</accession>
<name>A0A956M3B2_UNCEI</name>
<dbReference type="PANTHER" id="PTHR30071:SF1">
    <property type="entry name" value="CYTOCHROME B_B6 PROTEIN-RELATED"/>
    <property type="match status" value="1"/>
</dbReference>
<evidence type="ECO:0000256" key="1">
    <source>
        <dbReference type="ARBA" id="ARBA00004141"/>
    </source>
</evidence>
<evidence type="ECO:0000256" key="4">
    <source>
        <dbReference type="ARBA" id="ARBA00022989"/>
    </source>
</evidence>
<evidence type="ECO:0000313" key="9">
    <source>
        <dbReference type="Proteomes" id="UP000697710"/>
    </source>
</evidence>
<feature type="domain" description="Cytochrome c assembly protein" evidence="7">
    <location>
        <begin position="4"/>
        <end position="149"/>
    </location>
</feature>
<dbReference type="GO" id="GO:0020037">
    <property type="term" value="F:heme binding"/>
    <property type="evidence" value="ECO:0007669"/>
    <property type="project" value="InterPro"/>
</dbReference>
<feature type="transmembrane region" description="Helical" evidence="6">
    <location>
        <begin position="60"/>
        <end position="82"/>
    </location>
</feature>
<feature type="non-terminal residue" evidence="8">
    <location>
        <position position="1"/>
    </location>
</feature>
<evidence type="ECO:0000256" key="5">
    <source>
        <dbReference type="ARBA" id="ARBA00023136"/>
    </source>
</evidence>
<dbReference type="InterPro" id="IPR045062">
    <property type="entry name" value="Cyt_c_biogenesis_CcsA/CcmC"/>
</dbReference>
<evidence type="ECO:0000256" key="3">
    <source>
        <dbReference type="ARBA" id="ARBA00022748"/>
    </source>
</evidence>
<dbReference type="EMBL" id="JAGQHR010001201">
    <property type="protein sequence ID" value="MCA9730429.1"/>
    <property type="molecule type" value="Genomic_DNA"/>
</dbReference>
<reference evidence="8" key="1">
    <citation type="submission" date="2020-04" db="EMBL/GenBank/DDBJ databases">
        <authorList>
            <person name="Zhang T."/>
        </authorList>
    </citation>
    <scope>NUCLEOTIDE SEQUENCE</scope>
    <source>
        <strain evidence="8">HKST-UBA01</strain>
    </source>
</reference>
<keyword evidence="4 6" id="KW-1133">Transmembrane helix</keyword>
<evidence type="ECO:0000256" key="6">
    <source>
        <dbReference type="SAM" id="Phobius"/>
    </source>
</evidence>
<dbReference type="GO" id="GO:0005886">
    <property type="term" value="C:plasma membrane"/>
    <property type="evidence" value="ECO:0007669"/>
    <property type="project" value="TreeGrafter"/>
</dbReference>
<dbReference type="AlphaFoldDB" id="A0A956M3B2"/>
<sequence>TRPLIPALQANRLLTIHVSTMMLAYGLMTIAFVASSAYLLKSYIPALPGFPHPETAYRIAHQATILAFPALTLGIALGAYWANSAWGRYWGWDPKETASALTWLVLAGYMHMQGLRKWRGRRAAWVLVLGFASIAFNMFAVNFWISGLHSYA</sequence>